<evidence type="ECO:0000313" key="1">
    <source>
        <dbReference type="EnsemblMetazoa" id="RPRC003206-PA"/>
    </source>
</evidence>
<dbReference type="EnsemblMetazoa" id="RPRC003206-RA">
    <property type="protein sequence ID" value="RPRC003206-PA"/>
    <property type="gene ID" value="RPRC003206"/>
</dbReference>
<proteinExistence type="predicted"/>
<dbReference type="HOGENOM" id="CLU_1279065_0_0_1"/>
<accession>T1HGN3</accession>
<reference evidence="1" key="1">
    <citation type="submission" date="2015-05" db="UniProtKB">
        <authorList>
            <consortium name="EnsemblMetazoa"/>
        </authorList>
    </citation>
    <scope>IDENTIFICATION</scope>
</reference>
<evidence type="ECO:0000313" key="2">
    <source>
        <dbReference type="Proteomes" id="UP000015103"/>
    </source>
</evidence>
<protein>
    <submittedName>
        <fullName evidence="1">Uncharacterized protein</fullName>
    </submittedName>
</protein>
<dbReference type="InParanoid" id="T1HGN3"/>
<name>T1HGN3_RHOPR</name>
<dbReference type="AlphaFoldDB" id="T1HGN3"/>
<sequence>MAAMNKIRSGSLSIYTSEDENNNLTNNNSEEDLQQIEEILEPQLPAVETLTRYQKQLFILEKIKKNPTEVDLKISCFYTSSKSIPNLCLEDQVNCMNLIESFDDIPSVNNLDKISINKLSDCLIETLYWLLIGFINPKILKMNNLEEQWLFEQINTKNISRPLFICKLDGNQPNNDLNRNCKNKKTEYGFLPVNNREVFSLLFNWKRSAKNSCVSR</sequence>
<keyword evidence="2" id="KW-1185">Reference proteome</keyword>
<organism evidence="1 2">
    <name type="scientific">Rhodnius prolixus</name>
    <name type="common">Triatomid bug</name>
    <dbReference type="NCBI Taxonomy" id="13249"/>
    <lineage>
        <taxon>Eukaryota</taxon>
        <taxon>Metazoa</taxon>
        <taxon>Ecdysozoa</taxon>
        <taxon>Arthropoda</taxon>
        <taxon>Hexapoda</taxon>
        <taxon>Insecta</taxon>
        <taxon>Pterygota</taxon>
        <taxon>Neoptera</taxon>
        <taxon>Paraneoptera</taxon>
        <taxon>Hemiptera</taxon>
        <taxon>Heteroptera</taxon>
        <taxon>Panheteroptera</taxon>
        <taxon>Cimicomorpha</taxon>
        <taxon>Reduviidae</taxon>
        <taxon>Triatominae</taxon>
        <taxon>Rhodnius</taxon>
    </lineage>
</organism>
<dbReference type="EMBL" id="ACPB03004917">
    <property type="status" value="NOT_ANNOTATED_CDS"/>
    <property type="molecule type" value="Genomic_DNA"/>
</dbReference>
<dbReference type="Proteomes" id="UP000015103">
    <property type="component" value="Unassembled WGS sequence"/>
</dbReference>
<dbReference type="VEuPathDB" id="VectorBase:RPRC003206"/>